<feature type="compositionally biased region" description="Basic and acidic residues" evidence="1">
    <location>
        <begin position="93"/>
        <end position="109"/>
    </location>
</feature>
<feature type="signal peptide" evidence="2">
    <location>
        <begin position="1"/>
        <end position="29"/>
    </location>
</feature>
<evidence type="ECO:0000256" key="2">
    <source>
        <dbReference type="SAM" id="SignalP"/>
    </source>
</evidence>
<dbReference type="EMBL" id="CP001392">
    <property type="protein sequence ID" value="ACM32891.1"/>
    <property type="molecule type" value="Genomic_DNA"/>
</dbReference>
<feature type="region of interest" description="Disordered" evidence="1">
    <location>
        <begin position="64"/>
        <end position="115"/>
    </location>
</feature>
<dbReference type="InterPro" id="IPR025421">
    <property type="entry name" value="DUF4148"/>
</dbReference>
<dbReference type="Proteomes" id="UP000000450">
    <property type="component" value="Chromosome"/>
</dbReference>
<dbReference type="RefSeq" id="WP_015913030.1">
    <property type="nucleotide sequence ID" value="NC_011992.1"/>
</dbReference>
<dbReference type="KEGG" id="dia:Dtpsy_1429"/>
<accession>A0A9J9UAH5</accession>
<evidence type="ECO:0000313" key="4">
    <source>
        <dbReference type="Proteomes" id="UP000000450"/>
    </source>
</evidence>
<keyword evidence="2" id="KW-0732">Signal</keyword>
<proteinExistence type="predicted"/>
<feature type="compositionally biased region" description="Polar residues" evidence="1">
    <location>
        <begin position="83"/>
        <end position="92"/>
    </location>
</feature>
<sequence>MTNRRLPLFSVIASVAAVAALGLPTMASAGYWHSANNEAGVVVHPEHFKSDRTREQVRAETETAVRQGRLSYGESSFPEPAPSTASTKTRQQVIDEMRNETSTQHRERQSLYPAG</sequence>
<evidence type="ECO:0000256" key="1">
    <source>
        <dbReference type="SAM" id="MobiDB-lite"/>
    </source>
</evidence>
<reference evidence="3 4" key="1">
    <citation type="journal article" date="2010" name="J. Bacteriol.">
        <title>Completed genome sequence of the anaerobic iron-oxidizing bacterium Acidovorax ebreus strain TPSY.</title>
        <authorList>
            <person name="Byrne-Bailey K.G."/>
            <person name="Weber K.A."/>
            <person name="Chair A.H."/>
            <person name="Bose S."/>
            <person name="Knox T."/>
            <person name="Spanbauer T.L."/>
            <person name="Chertkov O."/>
            <person name="Coates J.D."/>
        </authorList>
    </citation>
    <scope>NUCLEOTIDE SEQUENCE [LARGE SCALE GENOMIC DNA]</scope>
    <source>
        <strain evidence="3 4">TPSY</strain>
    </source>
</reference>
<gene>
    <name evidence="3" type="ordered locus">Dtpsy_1429</name>
</gene>
<evidence type="ECO:0008006" key="5">
    <source>
        <dbReference type="Google" id="ProtNLM"/>
    </source>
</evidence>
<keyword evidence="4" id="KW-1185">Reference proteome</keyword>
<dbReference type="AlphaFoldDB" id="A0A9J9UAH5"/>
<name>A0A9J9UAH5_ACIET</name>
<evidence type="ECO:0000313" key="3">
    <source>
        <dbReference type="EMBL" id="ACM32891.1"/>
    </source>
</evidence>
<feature type="chain" id="PRO_5039951144" description="DUF4148 domain-containing protein" evidence="2">
    <location>
        <begin position="30"/>
        <end position="115"/>
    </location>
</feature>
<protein>
    <recommendedName>
        <fullName evidence="5">DUF4148 domain-containing protein</fullName>
    </recommendedName>
</protein>
<organism evidence="3 4">
    <name type="scientific">Acidovorax ebreus (strain TPSY)</name>
    <name type="common">Diaphorobacter sp. (strain TPSY)</name>
    <dbReference type="NCBI Taxonomy" id="535289"/>
    <lineage>
        <taxon>Bacteria</taxon>
        <taxon>Pseudomonadati</taxon>
        <taxon>Pseudomonadota</taxon>
        <taxon>Betaproteobacteria</taxon>
        <taxon>Burkholderiales</taxon>
        <taxon>Comamonadaceae</taxon>
        <taxon>Diaphorobacter</taxon>
    </lineage>
</organism>
<dbReference type="Pfam" id="PF13663">
    <property type="entry name" value="DUF4148"/>
    <property type="match status" value="1"/>
</dbReference>